<sequence>MSPVAVFAAALVLAGQGQVAPLHEKLRGPYQDEWTCRKSAEFVGREDVHCKLLSGKQIPGGGAWFWEE</sequence>
<dbReference type="STRING" id="679197.HMPREF9336_03137"/>
<dbReference type="AlphaFoldDB" id="E5XUG5"/>
<keyword evidence="2" id="KW-1185">Reference proteome</keyword>
<comment type="caution">
    <text evidence="1">The sequence shown here is derived from an EMBL/GenBank/DDBJ whole genome shotgun (WGS) entry which is preliminary data.</text>
</comment>
<protein>
    <submittedName>
        <fullName evidence="1">Uncharacterized protein</fullName>
    </submittedName>
</protein>
<evidence type="ECO:0000313" key="1">
    <source>
        <dbReference type="EMBL" id="EFV12019.2"/>
    </source>
</evidence>
<gene>
    <name evidence="1" type="ORF">HMPREF9336_03137</name>
</gene>
<proteinExistence type="predicted"/>
<accession>E5XUG5</accession>
<dbReference type="HOGENOM" id="CLU_2791604_0_0_11"/>
<dbReference type="Proteomes" id="UP000004816">
    <property type="component" value="Unassembled WGS sequence"/>
</dbReference>
<dbReference type="EMBL" id="ACZI02000001">
    <property type="protein sequence ID" value="EFV12019.2"/>
    <property type="molecule type" value="Genomic_DNA"/>
</dbReference>
<evidence type="ECO:0000313" key="2">
    <source>
        <dbReference type="Proteomes" id="UP000004816"/>
    </source>
</evidence>
<organism evidence="1 2">
    <name type="scientific">Segniliparus rugosus (strain ATCC BAA-974 / DSM 45345 / CCUG 50838 / CIP 108380 / JCM 13579 / CDC 945)</name>
    <dbReference type="NCBI Taxonomy" id="679197"/>
    <lineage>
        <taxon>Bacteria</taxon>
        <taxon>Bacillati</taxon>
        <taxon>Actinomycetota</taxon>
        <taxon>Actinomycetes</taxon>
        <taxon>Mycobacteriales</taxon>
        <taxon>Segniliparaceae</taxon>
        <taxon>Segniliparus</taxon>
    </lineage>
</organism>
<dbReference type="RefSeq" id="WP_021029932.1">
    <property type="nucleotide sequence ID" value="NZ_KI391953.1"/>
</dbReference>
<reference evidence="1 2" key="1">
    <citation type="journal article" date="2011" name="Stand. Genomic Sci.">
        <title>High quality draft genome sequence of Segniliparus rugosus CDC 945(T)= (ATCC BAA-974(T)).</title>
        <authorList>
            <person name="Earl A.M."/>
            <person name="Desjardins C.A."/>
            <person name="Fitzgerald M.G."/>
            <person name="Arachchi H.M."/>
            <person name="Zeng Q."/>
            <person name="Mehta T."/>
            <person name="Griggs A."/>
            <person name="Birren B.W."/>
            <person name="Toney N.C."/>
            <person name="Carr J."/>
            <person name="Posey J."/>
            <person name="Butler W.R."/>
        </authorList>
    </citation>
    <scope>NUCLEOTIDE SEQUENCE [LARGE SCALE GENOMIC DNA]</scope>
    <source>
        <strain evidence="2">ATCC BAA-974 / DSM 45345 / CCUG 50838 / CIP 108380 / JCM 13579 / CDC 945</strain>
    </source>
</reference>
<name>E5XUG5_SEGRC</name>